<dbReference type="Proteomes" id="UP000276133">
    <property type="component" value="Unassembled WGS sequence"/>
</dbReference>
<reference evidence="1 2" key="1">
    <citation type="journal article" date="2018" name="Sci. Rep.">
        <title>Genomic signatures of local adaptation to the degree of environmental predictability in rotifers.</title>
        <authorList>
            <person name="Franch-Gras L."/>
            <person name="Hahn C."/>
            <person name="Garcia-Roger E.M."/>
            <person name="Carmona M.J."/>
            <person name="Serra M."/>
            <person name="Gomez A."/>
        </authorList>
    </citation>
    <scope>NUCLEOTIDE SEQUENCE [LARGE SCALE GENOMIC DNA]</scope>
    <source>
        <strain evidence="1">HYR1</strain>
    </source>
</reference>
<comment type="caution">
    <text evidence="1">The sequence shown here is derived from an EMBL/GenBank/DDBJ whole genome shotgun (WGS) entry which is preliminary data.</text>
</comment>
<proteinExistence type="predicted"/>
<keyword evidence="2" id="KW-1185">Reference proteome</keyword>
<organism evidence="1 2">
    <name type="scientific">Brachionus plicatilis</name>
    <name type="common">Marine rotifer</name>
    <name type="synonym">Brachionus muelleri</name>
    <dbReference type="NCBI Taxonomy" id="10195"/>
    <lineage>
        <taxon>Eukaryota</taxon>
        <taxon>Metazoa</taxon>
        <taxon>Spiralia</taxon>
        <taxon>Gnathifera</taxon>
        <taxon>Rotifera</taxon>
        <taxon>Eurotatoria</taxon>
        <taxon>Monogononta</taxon>
        <taxon>Pseudotrocha</taxon>
        <taxon>Ploima</taxon>
        <taxon>Brachionidae</taxon>
        <taxon>Brachionus</taxon>
    </lineage>
</organism>
<dbReference type="EMBL" id="REGN01000743">
    <property type="protein sequence ID" value="RNA39519.1"/>
    <property type="molecule type" value="Genomic_DNA"/>
</dbReference>
<evidence type="ECO:0000313" key="2">
    <source>
        <dbReference type="Proteomes" id="UP000276133"/>
    </source>
</evidence>
<dbReference type="AlphaFoldDB" id="A0A3M7SUZ4"/>
<sequence length="130" mass="14852">MCREQKLKGLRFLCLVRPLTDHFGLDDPLSAKSSLSLEEPPQMTTKFLPYLICPVHGISCNLIVLNKFDKAKPCRIGNKKIFFVPSHKSKLRGSRVIIVCWGLNLFREIIDEIITMNPTKGLPKPEIYKN</sequence>
<name>A0A3M7SUZ4_BRAPC</name>
<accession>A0A3M7SUZ4</accession>
<protein>
    <submittedName>
        <fullName evidence="1">Uncharacterized protein</fullName>
    </submittedName>
</protein>
<evidence type="ECO:0000313" key="1">
    <source>
        <dbReference type="EMBL" id="RNA39519.1"/>
    </source>
</evidence>
<gene>
    <name evidence="1" type="ORF">BpHYR1_050372</name>
</gene>